<sequence length="114" mass="13156">MAFTGQYELESQENFEPFMRAIGECLDIEQTKAIGWVTDIIQKGDHFKMMTRLNNRQHVNEFTLGKEANIETYTGQMFKRCIVVLRLRPGELIDLKQICTKVDGEVGINNTNNK</sequence>
<protein>
    <recommendedName>
        <fullName evidence="1">Cytosolic fatty-acid binding proteins domain-containing protein</fullName>
    </recommendedName>
</protein>
<reference evidence="3" key="3">
    <citation type="journal article" date="2014" name="Nature">
        <title>Elephant shark genome provides unique insights into gnathostome evolution.</title>
        <authorList>
            <consortium name="International Elephant Shark Genome Sequencing Consortium"/>
            <person name="Venkatesh B."/>
            <person name="Lee A.P."/>
            <person name="Ravi V."/>
            <person name="Maurya A.K."/>
            <person name="Lian M.M."/>
            <person name="Swann J.B."/>
            <person name="Ohta Y."/>
            <person name="Flajnik M.F."/>
            <person name="Sutoh Y."/>
            <person name="Kasahara M."/>
            <person name="Hoon S."/>
            <person name="Gangu V."/>
            <person name="Roy S.W."/>
            <person name="Irimia M."/>
            <person name="Korzh V."/>
            <person name="Kondrychyn I."/>
            <person name="Lim Z.W."/>
            <person name="Tay B.H."/>
            <person name="Tohari S."/>
            <person name="Kong K.W."/>
            <person name="Ho S."/>
            <person name="Lorente-Galdos B."/>
            <person name="Quilez J."/>
            <person name="Marques-Bonet T."/>
            <person name="Raney B.J."/>
            <person name="Ingham P.W."/>
            <person name="Tay A."/>
            <person name="Hillier L.W."/>
            <person name="Minx P."/>
            <person name="Boehm T."/>
            <person name="Wilson R.K."/>
            <person name="Brenner S."/>
            <person name="Warren W.C."/>
        </authorList>
    </citation>
    <scope>NUCLEOTIDE SEQUENCE [LARGE SCALE GENOMIC DNA]</scope>
</reference>
<reference evidence="3" key="2">
    <citation type="journal article" date="2007" name="PLoS Biol.">
        <title>Survey sequencing and comparative analysis of the elephant shark (Callorhinchus milii) genome.</title>
        <authorList>
            <person name="Venkatesh B."/>
            <person name="Kirkness E.F."/>
            <person name="Loh Y.H."/>
            <person name="Halpern A.L."/>
            <person name="Lee A.P."/>
            <person name="Johnson J."/>
            <person name="Dandona N."/>
            <person name="Viswanathan L.D."/>
            <person name="Tay A."/>
            <person name="Venter J.C."/>
            <person name="Strausberg R.L."/>
            <person name="Brenner S."/>
        </authorList>
    </citation>
    <scope>NUCLEOTIDE SEQUENCE [LARGE SCALE GENOMIC DNA]</scope>
</reference>
<evidence type="ECO:0000313" key="3">
    <source>
        <dbReference type="Proteomes" id="UP000314986"/>
    </source>
</evidence>
<evidence type="ECO:0000259" key="1">
    <source>
        <dbReference type="PROSITE" id="PS00214"/>
    </source>
</evidence>
<dbReference type="STRING" id="7868.ENSCMIP00000017649"/>
<dbReference type="InParanoid" id="A0A4W3I9L4"/>
<dbReference type="InterPro" id="IPR000463">
    <property type="entry name" value="Fatty_acid-bd"/>
</dbReference>
<reference evidence="2" key="5">
    <citation type="submission" date="2025-09" db="UniProtKB">
        <authorList>
            <consortium name="Ensembl"/>
        </authorList>
    </citation>
    <scope>IDENTIFICATION</scope>
</reference>
<dbReference type="PROSITE" id="PS00214">
    <property type="entry name" value="FABP"/>
    <property type="match status" value="1"/>
</dbReference>
<dbReference type="GO" id="GO:0008289">
    <property type="term" value="F:lipid binding"/>
    <property type="evidence" value="ECO:0007669"/>
    <property type="project" value="InterPro"/>
</dbReference>
<dbReference type="SUPFAM" id="SSF50814">
    <property type="entry name" value="Lipocalins"/>
    <property type="match status" value="1"/>
</dbReference>
<feature type="domain" description="Cytosolic fatty-acid binding proteins" evidence="1">
    <location>
        <begin position="5"/>
        <end position="22"/>
    </location>
</feature>
<name>A0A4W3I9L4_CALMI</name>
<proteinExistence type="predicted"/>
<dbReference type="InterPro" id="IPR012674">
    <property type="entry name" value="Calycin"/>
</dbReference>
<keyword evidence="3" id="KW-1185">Reference proteome</keyword>
<evidence type="ECO:0000313" key="2">
    <source>
        <dbReference type="Ensembl" id="ENSCMIP00000017649.1"/>
    </source>
</evidence>
<dbReference type="GeneTree" id="ENSGT00970000197038"/>
<organism evidence="2 3">
    <name type="scientific">Callorhinchus milii</name>
    <name type="common">Ghost shark</name>
    <dbReference type="NCBI Taxonomy" id="7868"/>
    <lineage>
        <taxon>Eukaryota</taxon>
        <taxon>Metazoa</taxon>
        <taxon>Chordata</taxon>
        <taxon>Craniata</taxon>
        <taxon>Vertebrata</taxon>
        <taxon>Chondrichthyes</taxon>
        <taxon>Holocephali</taxon>
        <taxon>Chimaeriformes</taxon>
        <taxon>Callorhinchidae</taxon>
        <taxon>Callorhinchus</taxon>
    </lineage>
</organism>
<dbReference type="Proteomes" id="UP000314986">
    <property type="component" value="Unassembled WGS sequence"/>
</dbReference>
<dbReference type="PRINTS" id="PR00178">
    <property type="entry name" value="FATTYACIDBP"/>
</dbReference>
<dbReference type="AlphaFoldDB" id="A0A4W3I9L4"/>
<reference evidence="2" key="4">
    <citation type="submission" date="2025-08" db="UniProtKB">
        <authorList>
            <consortium name="Ensembl"/>
        </authorList>
    </citation>
    <scope>IDENTIFICATION</scope>
</reference>
<dbReference type="Gene3D" id="2.40.128.20">
    <property type="match status" value="1"/>
</dbReference>
<dbReference type="Ensembl" id="ENSCMIT00000017989.1">
    <property type="protein sequence ID" value="ENSCMIP00000017649.1"/>
    <property type="gene ID" value="ENSCMIG00000008401.1"/>
</dbReference>
<dbReference type="Pfam" id="PF14651">
    <property type="entry name" value="Lipocalin_7"/>
    <property type="match status" value="1"/>
</dbReference>
<accession>A0A4W3I9L4</accession>
<reference evidence="3" key="1">
    <citation type="journal article" date="2006" name="Science">
        <title>Ancient noncoding elements conserved in the human genome.</title>
        <authorList>
            <person name="Venkatesh B."/>
            <person name="Kirkness E.F."/>
            <person name="Loh Y.H."/>
            <person name="Halpern A.L."/>
            <person name="Lee A.P."/>
            <person name="Johnson J."/>
            <person name="Dandona N."/>
            <person name="Viswanathan L.D."/>
            <person name="Tay A."/>
            <person name="Venter J.C."/>
            <person name="Strausberg R.L."/>
            <person name="Brenner S."/>
        </authorList>
    </citation>
    <scope>NUCLEOTIDE SEQUENCE [LARGE SCALE GENOMIC DNA]</scope>
</reference>